<comment type="caution">
    <text evidence="1">The sequence shown here is derived from an EMBL/GenBank/DDBJ whole genome shotgun (WGS) entry which is preliminary data.</text>
</comment>
<dbReference type="EMBL" id="DRKW01000248">
    <property type="protein sequence ID" value="HEB74413.1"/>
    <property type="molecule type" value="Genomic_DNA"/>
</dbReference>
<evidence type="ECO:0000313" key="1">
    <source>
        <dbReference type="EMBL" id="HEB74413.1"/>
    </source>
</evidence>
<dbReference type="AlphaFoldDB" id="A0A7V1I5I2"/>
<dbReference type="Gene3D" id="3.40.50.150">
    <property type="entry name" value="Vaccinia Virus protein VP39"/>
    <property type="match status" value="1"/>
</dbReference>
<keyword evidence="1" id="KW-0489">Methyltransferase</keyword>
<dbReference type="Pfam" id="PF02353">
    <property type="entry name" value="CMAS"/>
    <property type="match status" value="1"/>
</dbReference>
<reference evidence="1" key="1">
    <citation type="journal article" date="2020" name="mSystems">
        <title>Genome- and Community-Level Interaction Insights into Carbon Utilization and Element Cycling Functions of Hydrothermarchaeota in Hydrothermal Sediment.</title>
        <authorList>
            <person name="Zhou Z."/>
            <person name="Liu Y."/>
            <person name="Xu W."/>
            <person name="Pan J."/>
            <person name="Luo Z.H."/>
            <person name="Li M."/>
        </authorList>
    </citation>
    <scope>NUCLEOTIDE SEQUENCE [LARGE SCALE GENOMIC DNA]</scope>
    <source>
        <strain evidence="1">HyVt-45</strain>
    </source>
</reference>
<dbReference type="SUPFAM" id="SSF53335">
    <property type="entry name" value="S-adenosyl-L-methionine-dependent methyltransferases"/>
    <property type="match status" value="1"/>
</dbReference>
<protein>
    <submittedName>
        <fullName evidence="1">SAM-dependent methyltransferase</fullName>
    </submittedName>
</protein>
<gene>
    <name evidence="1" type="ORF">ENJ03_04255</name>
</gene>
<proteinExistence type="predicted"/>
<name>A0A7V1I5I2_DESA2</name>
<accession>A0A7V1I5I2</accession>
<keyword evidence="1" id="KW-0808">Transferase</keyword>
<dbReference type="GO" id="GO:0032259">
    <property type="term" value="P:methylation"/>
    <property type="evidence" value="ECO:0007669"/>
    <property type="project" value="UniProtKB-KW"/>
</dbReference>
<sequence>TLDEWIKRFESNIDKIKAMFGQKFINMWRLYLNGAAAGFKFGETNVYQILFLRNLEKLTPCYREDIYKNWE</sequence>
<dbReference type="InterPro" id="IPR029063">
    <property type="entry name" value="SAM-dependent_MTases_sf"/>
</dbReference>
<organism evidence="1">
    <name type="scientific">Desulfofervidus auxilii</name>
    <dbReference type="NCBI Taxonomy" id="1621989"/>
    <lineage>
        <taxon>Bacteria</taxon>
        <taxon>Pseudomonadati</taxon>
        <taxon>Thermodesulfobacteriota</taxon>
        <taxon>Candidatus Desulfofervidia</taxon>
        <taxon>Candidatus Desulfofervidales</taxon>
        <taxon>Candidatus Desulfofervidaceae</taxon>
        <taxon>Candidatus Desulfofervidus</taxon>
    </lineage>
</organism>
<dbReference type="GO" id="GO:0008168">
    <property type="term" value="F:methyltransferase activity"/>
    <property type="evidence" value="ECO:0007669"/>
    <property type="project" value="UniProtKB-KW"/>
</dbReference>
<feature type="non-terminal residue" evidence="1">
    <location>
        <position position="1"/>
    </location>
</feature>
<dbReference type="Proteomes" id="UP000886268">
    <property type="component" value="Unassembled WGS sequence"/>
</dbReference>